<dbReference type="InterPro" id="IPR050789">
    <property type="entry name" value="Diverse_Enzym_Activities"/>
</dbReference>
<feature type="domain" description="Beta-lactamase-related" evidence="1">
    <location>
        <begin position="76"/>
        <end position="447"/>
    </location>
</feature>
<dbReference type="Proteomes" id="UP000009049">
    <property type="component" value="Chromosome"/>
</dbReference>
<dbReference type="InterPro" id="IPR012338">
    <property type="entry name" value="Beta-lactam/transpept-like"/>
</dbReference>
<reference evidence="2 3" key="1">
    <citation type="journal article" date="2009" name="J. Bacteriol.">
        <title>Complete genome sequence of Robiginitalea biformata HTCC2501.</title>
        <authorList>
            <person name="Oh H.M."/>
            <person name="Giovannoni S.J."/>
            <person name="Lee K."/>
            <person name="Ferriera S."/>
            <person name="Johnson J."/>
            <person name="Cho J.C."/>
        </authorList>
    </citation>
    <scope>NUCLEOTIDE SEQUENCE [LARGE SCALE GENOMIC DNA]</scope>
    <source>
        <strain evidence="3">ATCC BAA-864 / HTCC2501 / KCTC 12146</strain>
    </source>
</reference>
<dbReference type="AlphaFoldDB" id="A4CNW2"/>
<dbReference type="MEROPS" id="S12.950"/>
<accession>A4CNW2</accession>
<dbReference type="EMBL" id="CP001712">
    <property type="protein sequence ID" value="EAR14579.1"/>
    <property type="molecule type" value="Genomic_DNA"/>
</dbReference>
<name>A4CNW2_ROBBH</name>
<sequence>MGNPPLPRLFGIDTNQQTTQPMKTLDFFSDLFSDLRSCPLLFLTICIVSLSGLHSQDLKTADPQALGFSAERLERLDRAFDQYVAAGELPGGLILVARRDQVAYYRAFGHRDLESGAPMPENALFRIASQTKAIVSVGILLLQEEGRLLIQDPLSKYIPEFAETIVAINDDDGYREEPARRPITLRDLLTHTSGIGYGWGPAQEKWEEAGIMGWYFADREEPILETVRRIASLPMSAHPGEKTVYGYSTDILGAVIEVVSGQSLDVFLRERVFEPLGMEDTFFYVPPDKVGRLATVYNPQEGGGLKRAPDGAGMNTQGNYVKGPRKSFSGGAGLVSTAADYYRFLQMMENRGSYNGKQLLSPRTVDLMTVNHLGENVAYSAGRGFGLGFEVVTDMGRHGTYGSEGSYRWGGAYHSTYWVDPAEELIVVYFTQVRPNARVPDHALLRNLVYQALVD</sequence>
<dbReference type="Pfam" id="PF00144">
    <property type="entry name" value="Beta-lactamase"/>
    <property type="match status" value="1"/>
</dbReference>
<dbReference type="HOGENOM" id="CLU_020027_11_2_10"/>
<dbReference type="Gene3D" id="3.40.710.10">
    <property type="entry name" value="DD-peptidase/beta-lactamase superfamily"/>
    <property type="match status" value="1"/>
</dbReference>
<evidence type="ECO:0000313" key="2">
    <source>
        <dbReference type="EMBL" id="EAR14579.1"/>
    </source>
</evidence>
<dbReference type="eggNOG" id="COG1680">
    <property type="taxonomic scope" value="Bacteria"/>
</dbReference>
<dbReference type="SUPFAM" id="SSF56601">
    <property type="entry name" value="beta-lactamase/transpeptidase-like"/>
    <property type="match status" value="1"/>
</dbReference>
<dbReference type="STRING" id="313596.RB2501_00846"/>
<dbReference type="InterPro" id="IPR001466">
    <property type="entry name" value="Beta-lactam-related"/>
</dbReference>
<proteinExistence type="predicted"/>
<protein>
    <recommendedName>
        <fullName evidence="1">Beta-lactamase-related domain-containing protein</fullName>
    </recommendedName>
</protein>
<evidence type="ECO:0000313" key="3">
    <source>
        <dbReference type="Proteomes" id="UP000009049"/>
    </source>
</evidence>
<dbReference type="KEGG" id="rbi:RB2501_00846"/>
<gene>
    <name evidence="2" type="ordered locus">RB2501_00846</name>
</gene>
<dbReference type="PANTHER" id="PTHR43283:SF3">
    <property type="entry name" value="BETA-LACTAMASE FAMILY PROTEIN (AFU_ORTHOLOGUE AFUA_5G07500)"/>
    <property type="match status" value="1"/>
</dbReference>
<dbReference type="PANTHER" id="PTHR43283">
    <property type="entry name" value="BETA-LACTAMASE-RELATED"/>
    <property type="match status" value="1"/>
</dbReference>
<keyword evidence="3" id="KW-1185">Reference proteome</keyword>
<organism evidence="2 3">
    <name type="scientific">Robiginitalea biformata (strain ATCC BAA-864 / DSM 15991 / KCTC 12146 / HTCC2501)</name>
    <dbReference type="NCBI Taxonomy" id="313596"/>
    <lineage>
        <taxon>Bacteria</taxon>
        <taxon>Pseudomonadati</taxon>
        <taxon>Bacteroidota</taxon>
        <taxon>Flavobacteriia</taxon>
        <taxon>Flavobacteriales</taxon>
        <taxon>Flavobacteriaceae</taxon>
        <taxon>Robiginitalea</taxon>
    </lineage>
</organism>
<evidence type="ECO:0000259" key="1">
    <source>
        <dbReference type="Pfam" id="PF00144"/>
    </source>
</evidence>